<dbReference type="GO" id="GO:0141101">
    <property type="term" value="F:tRNA(Ser) (uridine(44)-2'-O-)-methyltransferase activity"/>
    <property type="evidence" value="ECO:0007669"/>
    <property type="project" value="UniProtKB-EC"/>
</dbReference>
<evidence type="ECO:0000256" key="11">
    <source>
        <dbReference type="SAM" id="MobiDB-lite"/>
    </source>
</evidence>
<evidence type="ECO:0000256" key="4">
    <source>
        <dbReference type="ARBA" id="ARBA00022603"/>
    </source>
</evidence>
<comment type="subcellular location">
    <subcellularLocation>
        <location evidence="1 10">Cytoplasm</location>
    </subcellularLocation>
</comment>
<dbReference type="Proteomes" id="UP000335636">
    <property type="component" value="Unassembled WGS sequence"/>
</dbReference>
<name>A0A5E4C7L4_MARMO</name>
<dbReference type="PANTHER" id="PTHR21210:SF0">
    <property type="entry name" value="TRNA (URACIL-O(2)-)-METHYLTRANSFERASE-RELATED"/>
    <property type="match status" value="1"/>
</dbReference>
<evidence type="ECO:0000313" key="13">
    <source>
        <dbReference type="EMBL" id="VTJ77814.1"/>
    </source>
</evidence>
<keyword evidence="5 10" id="KW-0808">Transferase</keyword>
<evidence type="ECO:0000256" key="5">
    <source>
        <dbReference type="ARBA" id="ARBA00022679"/>
    </source>
</evidence>
<dbReference type="Pfam" id="PF07757">
    <property type="entry name" value="AdoMet_MTase"/>
    <property type="match status" value="1"/>
</dbReference>
<dbReference type="InterPro" id="IPR000571">
    <property type="entry name" value="Znf_CCCH"/>
</dbReference>
<comment type="catalytic activity">
    <reaction evidence="8 10">
        <text>uridine(44) in tRNA(Ser) + S-adenosyl-L-methionine = 2'-O-methyluridine(44) in tRNA(Ser) + S-adenosyl-L-homocysteine + H(+)</text>
        <dbReference type="Rhea" id="RHEA:43100"/>
        <dbReference type="Rhea" id="RHEA-COMP:10339"/>
        <dbReference type="Rhea" id="RHEA-COMP:10340"/>
        <dbReference type="ChEBI" id="CHEBI:15378"/>
        <dbReference type="ChEBI" id="CHEBI:57856"/>
        <dbReference type="ChEBI" id="CHEBI:59789"/>
        <dbReference type="ChEBI" id="CHEBI:65315"/>
        <dbReference type="ChEBI" id="CHEBI:74478"/>
        <dbReference type="EC" id="2.1.1.211"/>
    </reaction>
</comment>
<comment type="function">
    <text evidence="10">Adenosyl-L-methionine (AdoMet)-dependent tRNA (uracil-O(2)-)-methyltransferase.</text>
</comment>
<dbReference type="PROSITE" id="PS50103">
    <property type="entry name" value="ZF_C3H1"/>
    <property type="match status" value="1"/>
</dbReference>
<keyword evidence="9" id="KW-0863">Zinc-finger</keyword>
<evidence type="ECO:0000256" key="3">
    <source>
        <dbReference type="ARBA" id="ARBA00022490"/>
    </source>
</evidence>
<evidence type="ECO:0000256" key="9">
    <source>
        <dbReference type="PROSITE-ProRule" id="PRU00723"/>
    </source>
</evidence>
<comment type="similarity">
    <text evidence="2 10">Belongs to the TRM44 family.</text>
</comment>
<organism evidence="13 14">
    <name type="scientific">Marmota monax</name>
    <name type="common">Woodchuck</name>
    <dbReference type="NCBI Taxonomy" id="9995"/>
    <lineage>
        <taxon>Eukaryota</taxon>
        <taxon>Metazoa</taxon>
        <taxon>Chordata</taxon>
        <taxon>Craniata</taxon>
        <taxon>Vertebrata</taxon>
        <taxon>Euteleostomi</taxon>
        <taxon>Mammalia</taxon>
        <taxon>Eutheria</taxon>
        <taxon>Euarchontoglires</taxon>
        <taxon>Glires</taxon>
        <taxon>Rodentia</taxon>
        <taxon>Sciuromorpha</taxon>
        <taxon>Sciuridae</taxon>
        <taxon>Xerinae</taxon>
        <taxon>Marmotini</taxon>
        <taxon>Marmota</taxon>
    </lineage>
</organism>
<keyword evidence="9" id="KW-0862">Zinc</keyword>
<evidence type="ECO:0000256" key="10">
    <source>
        <dbReference type="RuleBase" id="RU368004"/>
    </source>
</evidence>
<keyword evidence="14" id="KW-1185">Reference proteome</keyword>
<evidence type="ECO:0000256" key="1">
    <source>
        <dbReference type="ARBA" id="ARBA00004496"/>
    </source>
</evidence>
<dbReference type="AlphaFoldDB" id="A0A5E4C7L4"/>
<feature type="region of interest" description="Disordered" evidence="11">
    <location>
        <begin position="49"/>
        <end position="117"/>
    </location>
</feature>
<evidence type="ECO:0000259" key="12">
    <source>
        <dbReference type="PROSITE" id="PS50103"/>
    </source>
</evidence>
<gene>
    <name evidence="13" type="ORF">MONAX_5E011470</name>
</gene>
<sequence length="587" mass="64733">MAEVGRVRVCDPGALLPGGFWAAVAVWLEKPQVVNKRLSGARLEARGSAALPRAEVCRPGPSAGLEQERRGPRQGSAEGDPGPGLGPERSPTAGGPEQAQAPLLAGDPGPPVRTGRAVDLGSLWGRLSRSLADGSPEVLAFLSGPGARSPPEAPQQLDLALRTVIPKRSTRCPLSAPGREVVVQDVPNGTVTFLPLEENEDGHLEVKMNNVYQIQLSRSKEEWFISVLIFCPERWHSDGVIYPNPTWLGEELLARLAKWSVESKKSEFKSTLSLISILRYSQVYQELKEKYKEMVKVWPEVTDPEKFVYEDVAIAAYLLILWEEERAQRGVTTKQSFVDLGCGNGLLVHILCSEGHPGRGIDVRRRKIWDLYGPQTQLEVAADREAHRALGAEAKGVSEACTAAHGAETPAVELWLPGFHPREKAEPVRNCASLPRDFIDQVVLQVANLLLGGKKLHTGSSQEGVLKTWNGGESLSLMEVARELDRETLQRLKRECGGLQTLLRNSHQVFEVLNGRVHLRDWRRELQREKPPEAKRSLSSEAFKTRICWFFTHHPDGCVLPSACCPFAHGPGELRPPQASKKKRQAP</sequence>
<dbReference type="InterPro" id="IPR011671">
    <property type="entry name" value="tRNA_uracil_MeTrfase"/>
</dbReference>
<keyword evidence="7 10" id="KW-0819">tRNA processing</keyword>
<feature type="domain" description="C3H1-type" evidence="12">
    <location>
        <begin position="542"/>
        <end position="572"/>
    </location>
</feature>
<dbReference type="PANTHER" id="PTHR21210">
    <property type="entry name" value="TRNA (URACIL-O(2)-)-METHYLTRANSFERASE-RELATED"/>
    <property type="match status" value="1"/>
</dbReference>
<feature type="zinc finger region" description="C3H1-type" evidence="9">
    <location>
        <begin position="542"/>
        <end position="572"/>
    </location>
</feature>
<evidence type="ECO:0000256" key="2">
    <source>
        <dbReference type="ARBA" id="ARBA00009056"/>
    </source>
</evidence>
<keyword evidence="9" id="KW-0479">Metal-binding</keyword>
<dbReference type="GO" id="GO:0030488">
    <property type="term" value="P:tRNA methylation"/>
    <property type="evidence" value="ECO:0007669"/>
    <property type="project" value="UniProtKB-UniRule"/>
</dbReference>
<evidence type="ECO:0000313" key="14">
    <source>
        <dbReference type="Proteomes" id="UP000335636"/>
    </source>
</evidence>
<dbReference type="GO" id="GO:0008270">
    <property type="term" value="F:zinc ion binding"/>
    <property type="evidence" value="ECO:0007669"/>
    <property type="project" value="UniProtKB-KW"/>
</dbReference>
<accession>A0A5E4C7L4</accession>
<evidence type="ECO:0000256" key="7">
    <source>
        <dbReference type="ARBA" id="ARBA00022694"/>
    </source>
</evidence>
<dbReference type="EC" id="2.1.1.211" evidence="10"/>
<keyword evidence="4 10" id="KW-0489">Methyltransferase</keyword>
<dbReference type="GO" id="GO:0005737">
    <property type="term" value="C:cytoplasm"/>
    <property type="evidence" value="ECO:0007669"/>
    <property type="project" value="UniProtKB-SubCell"/>
</dbReference>
<comment type="caution">
    <text evidence="13">The sequence shown here is derived from an EMBL/GenBank/DDBJ whole genome shotgun (WGS) entry which is preliminary data.</text>
</comment>
<keyword evidence="6 10" id="KW-0949">S-adenosyl-L-methionine</keyword>
<dbReference type="EMBL" id="CABDUW010001006">
    <property type="protein sequence ID" value="VTJ77814.1"/>
    <property type="molecule type" value="Genomic_DNA"/>
</dbReference>
<keyword evidence="3 10" id="KW-0963">Cytoplasm</keyword>
<evidence type="ECO:0000256" key="8">
    <source>
        <dbReference type="ARBA" id="ARBA00047957"/>
    </source>
</evidence>
<evidence type="ECO:0000256" key="6">
    <source>
        <dbReference type="ARBA" id="ARBA00022691"/>
    </source>
</evidence>
<proteinExistence type="inferred from homology"/>
<reference evidence="13" key="1">
    <citation type="submission" date="2019-04" db="EMBL/GenBank/DDBJ databases">
        <authorList>
            <person name="Alioto T."/>
            <person name="Alioto T."/>
        </authorList>
    </citation>
    <scope>NUCLEOTIDE SEQUENCE [LARGE SCALE GENOMIC DNA]</scope>
</reference>
<protein>
    <recommendedName>
        <fullName evidence="10">tRNA (uracil-O(2)-)-methyltransferase</fullName>
        <ecNumber evidence="10">2.1.1.211</ecNumber>
    </recommendedName>
</protein>